<dbReference type="Pfam" id="PF02201">
    <property type="entry name" value="SWIB"/>
    <property type="match status" value="1"/>
</dbReference>
<dbReference type="Gene3D" id="1.10.245.10">
    <property type="entry name" value="SWIB/MDM2 domain"/>
    <property type="match status" value="1"/>
</dbReference>
<evidence type="ECO:0000313" key="3">
    <source>
        <dbReference type="Proteomes" id="UP000593563"/>
    </source>
</evidence>
<comment type="caution">
    <text evidence="2">The sequence shown here is derived from an EMBL/GenBank/DDBJ whole genome shotgun (WGS) entry which is preliminary data.</text>
</comment>
<dbReference type="SUPFAM" id="SSF47592">
    <property type="entry name" value="SWIB/MDM2 domain"/>
    <property type="match status" value="1"/>
</dbReference>
<gene>
    <name evidence="2" type="ORF">AG4045_021168</name>
</gene>
<organism evidence="2 3">
    <name type="scientific">Apium graveolens</name>
    <name type="common">Celery</name>
    <dbReference type="NCBI Taxonomy" id="4045"/>
    <lineage>
        <taxon>Eukaryota</taxon>
        <taxon>Viridiplantae</taxon>
        <taxon>Streptophyta</taxon>
        <taxon>Embryophyta</taxon>
        <taxon>Tracheophyta</taxon>
        <taxon>Spermatophyta</taxon>
        <taxon>Magnoliopsida</taxon>
        <taxon>eudicotyledons</taxon>
        <taxon>Gunneridae</taxon>
        <taxon>Pentapetalae</taxon>
        <taxon>asterids</taxon>
        <taxon>campanulids</taxon>
        <taxon>Apiales</taxon>
        <taxon>Apiaceae</taxon>
        <taxon>Apioideae</taxon>
        <taxon>apioid superclade</taxon>
        <taxon>Apieae</taxon>
        <taxon>Apium</taxon>
    </lineage>
</organism>
<evidence type="ECO:0000313" key="2">
    <source>
        <dbReference type="EMBL" id="KAF1002683.1"/>
    </source>
</evidence>
<dbReference type="InterPro" id="IPR036885">
    <property type="entry name" value="SWIB_MDM2_dom_sf"/>
</dbReference>
<sequence length="262" mass="29409">MSMVVGVGAEQSSVKFTQTTASSISPSSFYSSTSPFFANPTSRLGKKLVCLSWRCSGALRLQALSMFERRNYVVCQASTDDDDGVSPYVLSESEDEDAEDLALDSKLQLKLERNMRMKFSKKIRMRRKKLGRKRLLRKKGTSSKLNKEMHNSVPKLTSQASHANLNGAVAASMPRPETKKRVLRGITKPHPVSSEMQALVCVPEIARTQAIKVIWTYIKENNLQDPENKKIIICDEKLKKIFKGNERVSFLEIAGLISPHFL</sequence>
<dbReference type="EMBL" id="WRXP01000622">
    <property type="protein sequence ID" value="KAF1002683.1"/>
    <property type="molecule type" value="Genomic_DNA"/>
</dbReference>
<dbReference type="PANTHER" id="PTHR13844">
    <property type="entry name" value="SWI/SNF-RELATED MATRIX-ASSOCIATED ACTIN-DEPENDENT REGULATOR OF CHROMATIN SUBFAMILY D"/>
    <property type="match status" value="1"/>
</dbReference>
<proteinExistence type="predicted"/>
<accession>A0A6L5BBH0</accession>
<keyword evidence="3" id="KW-1185">Reference proteome</keyword>
<protein>
    <recommendedName>
        <fullName evidence="1">DM2 domain-containing protein</fullName>
    </recommendedName>
</protein>
<feature type="domain" description="DM2" evidence="1">
    <location>
        <begin position="185"/>
        <end position="262"/>
    </location>
</feature>
<dbReference type="InterPro" id="IPR019835">
    <property type="entry name" value="SWIB_domain"/>
</dbReference>
<dbReference type="CDD" id="cd10567">
    <property type="entry name" value="SWIB-MDM2_like"/>
    <property type="match status" value="1"/>
</dbReference>
<dbReference type="SMART" id="SM00151">
    <property type="entry name" value="SWIB"/>
    <property type="match status" value="1"/>
</dbReference>
<dbReference type="Proteomes" id="UP000593563">
    <property type="component" value="Unassembled WGS sequence"/>
</dbReference>
<name>A0A6L5BBH0_APIGR</name>
<dbReference type="CDD" id="cd23709">
    <property type="entry name" value="Psrp5_CTD"/>
    <property type="match status" value="1"/>
</dbReference>
<evidence type="ECO:0000259" key="1">
    <source>
        <dbReference type="PROSITE" id="PS51925"/>
    </source>
</evidence>
<reference evidence="2" key="1">
    <citation type="submission" date="2020-01" db="EMBL/GenBank/DDBJ databases">
        <title>The Celery Genome Sequence Reveals Sequential Paleo-tetraploidization, Resistance Gene Elimination, Karyotype Evolution, and Functional Innovation in Apiales.</title>
        <authorList>
            <person name="Song X."/>
        </authorList>
    </citation>
    <scope>NUCLEOTIDE SEQUENCE</scope>
    <source>
        <tissue evidence="2">Leaf</tissue>
    </source>
</reference>
<dbReference type="AlphaFoldDB" id="A0A6L5BBH0"/>
<dbReference type="PROSITE" id="PS51925">
    <property type="entry name" value="SWIB_MDM2"/>
    <property type="match status" value="1"/>
</dbReference>
<dbReference type="InterPro" id="IPR003121">
    <property type="entry name" value="SWIB_MDM2_domain"/>
</dbReference>